<reference evidence="1" key="1">
    <citation type="submission" date="2022-03" db="EMBL/GenBank/DDBJ databases">
        <authorList>
            <person name="Alioto T."/>
            <person name="Alioto T."/>
            <person name="Gomez Garrido J."/>
        </authorList>
    </citation>
    <scope>NUCLEOTIDE SEQUENCE</scope>
</reference>
<proteinExistence type="predicted"/>
<dbReference type="EMBL" id="OW240913">
    <property type="protein sequence ID" value="CAH2256312.1"/>
    <property type="molecule type" value="Genomic_DNA"/>
</dbReference>
<feature type="non-terminal residue" evidence="1">
    <location>
        <position position="1"/>
    </location>
</feature>
<gene>
    <name evidence="1" type="ORF">PECUL_23A056203</name>
</gene>
<organism evidence="1 2">
    <name type="scientific">Pelobates cultripes</name>
    <name type="common">Western spadefoot toad</name>
    <dbReference type="NCBI Taxonomy" id="61616"/>
    <lineage>
        <taxon>Eukaryota</taxon>
        <taxon>Metazoa</taxon>
        <taxon>Chordata</taxon>
        <taxon>Craniata</taxon>
        <taxon>Vertebrata</taxon>
        <taxon>Euteleostomi</taxon>
        <taxon>Amphibia</taxon>
        <taxon>Batrachia</taxon>
        <taxon>Anura</taxon>
        <taxon>Pelobatoidea</taxon>
        <taxon>Pelobatidae</taxon>
        <taxon>Pelobates</taxon>
    </lineage>
</organism>
<keyword evidence="2" id="KW-1185">Reference proteome</keyword>
<sequence>PAPPPHHNANAYKKSLTRHLLNAAKLLIMASWRCTKEPTLQQWMDKIEKIRKMEMLTASVKGSTERYLQMWTPWIDYMTR</sequence>
<evidence type="ECO:0000313" key="1">
    <source>
        <dbReference type="EMBL" id="CAH2256312.1"/>
    </source>
</evidence>
<accession>A0AAD1VUL9</accession>
<dbReference type="Proteomes" id="UP001295444">
    <property type="component" value="Chromosome 02"/>
</dbReference>
<feature type="non-terminal residue" evidence="1">
    <location>
        <position position="80"/>
    </location>
</feature>
<dbReference type="AlphaFoldDB" id="A0AAD1VUL9"/>
<protein>
    <submittedName>
        <fullName evidence="1">Uncharacterized protein</fullName>
    </submittedName>
</protein>
<evidence type="ECO:0000313" key="2">
    <source>
        <dbReference type="Proteomes" id="UP001295444"/>
    </source>
</evidence>
<name>A0AAD1VUL9_PELCU</name>